<evidence type="ECO:0000256" key="2">
    <source>
        <dbReference type="ARBA" id="ARBA00022598"/>
    </source>
</evidence>
<gene>
    <name evidence="4" type="ORF">H9786_15170</name>
</gene>
<dbReference type="SUPFAM" id="SSF56801">
    <property type="entry name" value="Acetyl-CoA synthetase-like"/>
    <property type="match status" value="1"/>
</dbReference>
<name>A0A9D2RPY2_9MICO</name>
<dbReference type="InterPro" id="IPR042099">
    <property type="entry name" value="ANL_N_sf"/>
</dbReference>
<dbReference type="AlphaFoldDB" id="A0A9D2RPY2"/>
<dbReference type="PANTHER" id="PTHR43201:SF5">
    <property type="entry name" value="MEDIUM-CHAIN ACYL-COA LIGASE ACSF2, MITOCHONDRIAL"/>
    <property type="match status" value="1"/>
</dbReference>
<dbReference type="Pfam" id="PF00501">
    <property type="entry name" value="AMP-binding"/>
    <property type="match status" value="1"/>
</dbReference>
<dbReference type="EMBL" id="DWZH01000123">
    <property type="protein sequence ID" value="HJB11839.1"/>
    <property type="molecule type" value="Genomic_DNA"/>
</dbReference>
<sequence length="367" mass="39511">MRPRRLLQASTALRLRAATRPSSVVLTDIHGDLTARDLLDLVHLIRRRSRERPGLADLPPHAPLREVLLTALAGRGDIDLRSSGTTGTPRIQHRGPLTPAQLRTLADLARRIGLRAGARVATAAPGVHGHGLLFALGALSLGAPLVDLTHLPAEARIALLHRTAPHVLTGAPVHLSDLLLTDQELSGNRPLRIRRVVSGSDVLDPALSADLARRWSARVHDVYGTAETGTLTVDGRPLKGVRIREHHGLLLVRTPFTRGREVITDHGSIDDQGRVTVTGRVDGMVSSGGMLHAPRSVARLIATAPGVESVRLRVVPDQRMGRRTVAEVTVAEDLDVSPTPDGLRALVRDRLGAASVPREVHLSSRER</sequence>
<dbReference type="PANTHER" id="PTHR43201">
    <property type="entry name" value="ACYL-COA SYNTHETASE"/>
    <property type="match status" value="1"/>
</dbReference>
<dbReference type="GO" id="GO:0031956">
    <property type="term" value="F:medium-chain fatty acid-CoA ligase activity"/>
    <property type="evidence" value="ECO:0007669"/>
    <property type="project" value="TreeGrafter"/>
</dbReference>
<dbReference type="Proteomes" id="UP000823823">
    <property type="component" value="Unassembled WGS sequence"/>
</dbReference>
<reference evidence="4" key="1">
    <citation type="journal article" date="2021" name="PeerJ">
        <title>Extensive microbial diversity within the chicken gut microbiome revealed by metagenomics and culture.</title>
        <authorList>
            <person name="Gilroy R."/>
            <person name="Ravi A."/>
            <person name="Getino M."/>
            <person name="Pursley I."/>
            <person name="Horton D.L."/>
            <person name="Alikhan N.F."/>
            <person name="Baker D."/>
            <person name="Gharbi K."/>
            <person name="Hall N."/>
            <person name="Watson M."/>
            <person name="Adriaenssens E.M."/>
            <person name="Foster-Nyarko E."/>
            <person name="Jarju S."/>
            <person name="Secka A."/>
            <person name="Antonio M."/>
            <person name="Oren A."/>
            <person name="Chaudhuri R.R."/>
            <person name="La Ragione R."/>
            <person name="Hildebrand F."/>
            <person name="Pallen M.J."/>
        </authorList>
    </citation>
    <scope>NUCLEOTIDE SEQUENCE</scope>
    <source>
        <strain evidence="4">ChiHjej13B12-24818</strain>
    </source>
</reference>
<dbReference type="GO" id="GO:0006631">
    <property type="term" value="P:fatty acid metabolic process"/>
    <property type="evidence" value="ECO:0007669"/>
    <property type="project" value="TreeGrafter"/>
</dbReference>
<accession>A0A9D2RPY2</accession>
<dbReference type="Gene3D" id="3.40.50.12780">
    <property type="entry name" value="N-terminal domain of ligase-like"/>
    <property type="match status" value="1"/>
</dbReference>
<keyword evidence="2" id="KW-0436">Ligase</keyword>
<dbReference type="InterPro" id="IPR000873">
    <property type="entry name" value="AMP-dep_synth/lig_dom"/>
</dbReference>
<evidence type="ECO:0000256" key="1">
    <source>
        <dbReference type="ARBA" id="ARBA00006432"/>
    </source>
</evidence>
<comment type="similarity">
    <text evidence="1">Belongs to the ATP-dependent AMP-binding enzyme family.</text>
</comment>
<proteinExistence type="inferred from homology"/>
<evidence type="ECO:0000313" key="5">
    <source>
        <dbReference type="Proteomes" id="UP000823823"/>
    </source>
</evidence>
<evidence type="ECO:0000313" key="4">
    <source>
        <dbReference type="EMBL" id="HJB11839.1"/>
    </source>
</evidence>
<dbReference type="InterPro" id="IPR045851">
    <property type="entry name" value="AMP-bd_C_sf"/>
</dbReference>
<comment type="caution">
    <text evidence="4">The sequence shown here is derived from an EMBL/GenBank/DDBJ whole genome shotgun (WGS) entry which is preliminary data.</text>
</comment>
<dbReference type="Gene3D" id="3.30.300.30">
    <property type="match status" value="1"/>
</dbReference>
<reference evidence="4" key="2">
    <citation type="submission" date="2021-04" db="EMBL/GenBank/DDBJ databases">
        <authorList>
            <person name="Gilroy R."/>
        </authorList>
    </citation>
    <scope>NUCLEOTIDE SEQUENCE</scope>
    <source>
        <strain evidence="4">ChiHjej13B12-24818</strain>
    </source>
</reference>
<protein>
    <submittedName>
        <fullName evidence="4">AMP-binding protein</fullName>
    </submittedName>
</protein>
<evidence type="ECO:0000259" key="3">
    <source>
        <dbReference type="Pfam" id="PF00501"/>
    </source>
</evidence>
<organism evidence="4 5">
    <name type="scientific">Candidatus Brachybacterium merdavium</name>
    <dbReference type="NCBI Taxonomy" id="2838513"/>
    <lineage>
        <taxon>Bacteria</taxon>
        <taxon>Bacillati</taxon>
        <taxon>Actinomycetota</taxon>
        <taxon>Actinomycetes</taxon>
        <taxon>Micrococcales</taxon>
        <taxon>Dermabacteraceae</taxon>
        <taxon>Brachybacterium</taxon>
    </lineage>
</organism>
<feature type="domain" description="AMP-dependent synthetase/ligase" evidence="3">
    <location>
        <begin position="82"/>
        <end position="233"/>
    </location>
</feature>